<dbReference type="InterPro" id="IPR038109">
    <property type="entry name" value="DNA_bind_recomb_sf"/>
</dbReference>
<dbReference type="Gene3D" id="3.40.50.1390">
    <property type="entry name" value="Resolvase, N-terminal catalytic domain"/>
    <property type="match status" value="1"/>
</dbReference>
<dbReference type="InterPro" id="IPR036162">
    <property type="entry name" value="Resolvase-like_N_sf"/>
</dbReference>
<keyword evidence="3" id="KW-1185">Reference proteome</keyword>
<proteinExistence type="predicted"/>
<dbReference type="Pfam" id="PF00239">
    <property type="entry name" value="Resolvase"/>
    <property type="match status" value="1"/>
</dbReference>
<protein>
    <submittedName>
        <fullName evidence="2">Recombinase family protein</fullName>
    </submittedName>
</protein>
<dbReference type="InterPro" id="IPR011109">
    <property type="entry name" value="DNA_bind_recombinase_dom"/>
</dbReference>
<name>A0A7G6X819_9ACTN</name>
<sequence>MTRKRNVYANKMALMAAGARVIALIYARASQDNKKQEKSVGDQLDLGKGEAKQNRWTVGKVFYDNNISASKYARGKKRPDYELLLEAIESGEGDVLILFELARSNRDLMIYVNLRELCIRVGLYFWLIGGQLYDLRVRADLMSLGFQAVQAEDQSVATHENVKRGKAGSALRGLPAGKLNYGYTRVYDGETGAFVKQIPDVEIREAVSDDGKVSKYTRAGIIRFVFESLDEGKSIHSIEKSIFDRGIRSRKGNRIGRAVIRKWALNPVYIGKRVHLTETVGAGQWDGLVSDELYWSVNVLLNDVKRTKTRPGSGKYLASWIGKCAEDGSPISVTPPSEHSYKEHVYRCYRKNCWTIPMVELDSFILSTVIAWCSRPDIEELLTAAYTANDEALSEARAEAKRIESEWESWMKDATAQRLKPSVVARFEAQFEMDLQAARDRASELSLPSVLRDSIGPDAERKIMSADIEVKRELIRLLGPFEVTRALRKDNVPLTDRVNWLGLLGSEFSDDGPKL</sequence>
<dbReference type="Gene3D" id="3.90.1750.20">
    <property type="entry name" value="Putative Large Serine Recombinase, Chain B, Domain 2"/>
    <property type="match status" value="1"/>
</dbReference>
<gene>
    <name evidence="2" type="ORF">F1D05_36425</name>
</gene>
<dbReference type="SMART" id="SM00857">
    <property type="entry name" value="Resolvase"/>
    <property type="match status" value="1"/>
</dbReference>
<reference evidence="3" key="1">
    <citation type="submission" date="2019-09" db="EMBL/GenBank/DDBJ databases">
        <title>Antimicrobial potential of Antarctic Bacteria.</title>
        <authorList>
            <person name="Benaud N."/>
            <person name="Edwards R.J."/>
            <person name="Ferrari B.C."/>
        </authorList>
    </citation>
    <scope>NUCLEOTIDE SEQUENCE [LARGE SCALE GENOMIC DNA]</scope>
    <source>
        <strain evidence="3">SPB151</strain>
    </source>
</reference>
<dbReference type="SUPFAM" id="SSF53041">
    <property type="entry name" value="Resolvase-like"/>
    <property type="match status" value="1"/>
</dbReference>
<reference evidence="2 3" key="2">
    <citation type="journal article" date="2020" name="Microbiol. Resour. Announc.">
        <title>Antarctic desert soil bacteria exhibit high novel natural product potential, evaluated through long-read genome sequencing and comparative genomics.</title>
        <authorList>
            <person name="Benaud N."/>
            <person name="Edwards R.J."/>
            <person name="Amos T.G."/>
            <person name="D'Agostino P.M."/>
            <person name="Gutierrez-Chavez C."/>
            <person name="Montgomery K."/>
            <person name="Nicetic I."/>
            <person name="Ferrari B.C."/>
        </authorList>
    </citation>
    <scope>NUCLEOTIDE SEQUENCE [LARGE SCALE GENOMIC DNA]</scope>
    <source>
        <strain evidence="2 3">SPB151</strain>
    </source>
</reference>
<dbReference type="InterPro" id="IPR050639">
    <property type="entry name" value="SSR_resolvase"/>
</dbReference>
<dbReference type="Pfam" id="PF07508">
    <property type="entry name" value="Recombinase"/>
    <property type="match status" value="1"/>
</dbReference>
<evidence type="ECO:0000313" key="3">
    <source>
        <dbReference type="Proteomes" id="UP000515563"/>
    </source>
</evidence>
<dbReference type="GO" id="GO:0000150">
    <property type="term" value="F:DNA strand exchange activity"/>
    <property type="evidence" value="ECO:0007669"/>
    <property type="project" value="InterPro"/>
</dbReference>
<organism evidence="2 3">
    <name type="scientific">Kribbella qitaiheensis</name>
    <dbReference type="NCBI Taxonomy" id="1544730"/>
    <lineage>
        <taxon>Bacteria</taxon>
        <taxon>Bacillati</taxon>
        <taxon>Actinomycetota</taxon>
        <taxon>Actinomycetes</taxon>
        <taxon>Propionibacteriales</taxon>
        <taxon>Kribbellaceae</taxon>
        <taxon>Kribbella</taxon>
    </lineage>
</organism>
<dbReference type="PANTHER" id="PTHR30461">
    <property type="entry name" value="DNA-INVERTASE FROM LAMBDOID PROPHAGE"/>
    <property type="match status" value="1"/>
</dbReference>
<evidence type="ECO:0000259" key="1">
    <source>
        <dbReference type="SMART" id="SM00857"/>
    </source>
</evidence>
<accession>A0A7G6X819</accession>
<dbReference type="PANTHER" id="PTHR30461:SF23">
    <property type="entry name" value="DNA RECOMBINASE-RELATED"/>
    <property type="match status" value="1"/>
</dbReference>
<dbReference type="RefSeq" id="WP_185444797.1">
    <property type="nucleotide sequence ID" value="NZ_CP043661.1"/>
</dbReference>
<dbReference type="KEGG" id="kqi:F1D05_36425"/>
<dbReference type="EMBL" id="CP043661">
    <property type="protein sequence ID" value="QNE22384.1"/>
    <property type="molecule type" value="Genomic_DNA"/>
</dbReference>
<dbReference type="AlphaFoldDB" id="A0A7G6X819"/>
<feature type="domain" description="Resolvase/invertase-type recombinase catalytic" evidence="1">
    <location>
        <begin position="23"/>
        <end position="175"/>
    </location>
</feature>
<evidence type="ECO:0000313" key="2">
    <source>
        <dbReference type="EMBL" id="QNE22384.1"/>
    </source>
</evidence>
<dbReference type="Proteomes" id="UP000515563">
    <property type="component" value="Chromosome"/>
</dbReference>
<dbReference type="InterPro" id="IPR006119">
    <property type="entry name" value="Resolv_N"/>
</dbReference>
<dbReference type="GO" id="GO:0003677">
    <property type="term" value="F:DNA binding"/>
    <property type="evidence" value="ECO:0007669"/>
    <property type="project" value="InterPro"/>
</dbReference>
<dbReference type="CDD" id="cd00338">
    <property type="entry name" value="Ser_Recombinase"/>
    <property type="match status" value="1"/>
</dbReference>